<comment type="pathway">
    <text evidence="1">Protein modification; protein ubiquitination.</text>
</comment>
<evidence type="ECO:0000313" key="10">
    <source>
        <dbReference type="EMBL" id="KIW34036.1"/>
    </source>
</evidence>
<dbReference type="InterPro" id="IPR047546">
    <property type="entry name" value="Rcat_RBR_RNF216"/>
</dbReference>
<keyword evidence="6" id="KW-0833">Ubl conjugation pathway</keyword>
<dbReference type="GeneID" id="27340032"/>
<feature type="region of interest" description="Disordered" evidence="8">
    <location>
        <begin position="975"/>
        <end position="1025"/>
    </location>
</feature>
<keyword evidence="5" id="KW-0863">Zinc-finger</keyword>
<keyword evidence="2" id="KW-0808">Transferase</keyword>
<evidence type="ECO:0000259" key="9">
    <source>
        <dbReference type="PROSITE" id="PS51873"/>
    </source>
</evidence>
<evidence type="ECO:0000256" key="7">
    <source>
        <dbReference type="ARBA" id="ARBA00022833"/>
    </source>
</evidence>
<evidence type="ECO:0000256" key="1">
    <source>
        <dbReference type="ARBA" id="ARBA00004906"/>
    </source>
</evidence>
<dbReference type="CDD" id="cd20339">
    <property type="entry name" value="BRcat_RBR_RNF216"/>
    <property type="match status" value="1"/>
</dbReference>
<dbReference type="Gene3D" id="1.20.120.1750">
    <property type="match status" value="1"/>
</dbReference>
<dbReference type="HOGENOM" id="CLU_012319_1_0_1"/>
<evidence type="ECO:0000256" key="4">
    <source>
        <dbReference type="ARBA" id="ARBA00022737"/>
    </source>
</evidence>
<dbReference type="InterPro" id="IPR051628">
    <property type="entry name" value="LUBAC_E3_Ligases"/>
</dbReference>
<keyword evidence="11" id="KW-1185">Reference proteome</keyword>
<protein>
    <recommendedName>
        <fullName evidence="9">RING-type domain-containing protein</fullName>
    </recommendedName>
</protein>
<feature type="compositionally biased region" description="Low complexity" evidence="8">
    <location>
        <begin position="1054"/>
        <end position="1066"/>
    </location>
</feature>
<feature type="compositionally biased region" description="Polar residues" evidence="8">
    <location>
        <begin position="120"/>
        <end position="131"/>
    </location>
</feature>
<evidence type="ECO:0000256" key="8">
    <source>
        <dbReference type="SAM" id="MobiDB-lite"/>
    </source>
</evidence>
<accession>A0A0D2A0X5</accession>
<feature type="domain" description="RING-type" evidence="9">
    <location>
        <begin position="516"/>
        <end position="735"/>
    </location>
</feature>
<dbReference type="GO" id="GO:0008270">
    <property type="term" value="F:zinc ion binding"/>
    <property type="evidence" value="ECO:0007669"/>
    <property type="project" value="UniProtKB-KW"/>
</dbReference>
<evidence type="ECO:0000256" key="2">
    <source>
        <dbReference type="ARBA" id="ARBA00022679"/>
    </source>
</evidence>
<dbReference type="PANTHER" id="PTHR22770">
    <property type="entry name" value="UBIQUITIN CONJUGATING ENZYME 7 INTERACTING PROTEIN-RELATED"/>
    <property type="match status" value="1"/>
</dbReference>
<gene>
    <name evidence="10" type="ORF">PV07_00838</name>
</gene>
<dbReference type="STRING" id="569365.A0A0D2A0X5"/>
<dbReference type="AlphaFoldDB" id="A0A0D2A0X5"/>
<keyword evidence="7" id="KW-0862">Zinc</keyword>
<name>A0A0D2A0X5_9EURO</name>
<evidence type="ECO:0000313" key="11">
    <source>
        <dbReference type="Proteomes" id="UP000054466"/>
    </source>
</evidence>
<dbReference type="EMBL" id="KN847040">
    <property type="protein sequence ID" value="KIW34036.1"/>
    <property type="molecule type" value="Genomic_DNA"/>
</dbReference>
<keyword evidence="3" id="KW-0479">Metal-binding</keyword>
<dbReference type="CDD" id="cd16630">
    <property type="entry name" value="RING-HC_RBR_RNF216"/>
    <property type="match status" value="1"/>
</dbReference>
<feature type="region of interest" description="Disordered" evidence="8">
    <location>
        <begin position="1"/>
        <end position="187"/>
    </location>
</feature>
<feature type="region of interest" description="Disordered" evidence="8">
    <location>
        <begin position="1053"/>
        <end position="1072"/>
    </location>
</feature>
<feature type="compositionally biased region" description="Polar residues" evidence="8">
    <location>
        <begin position="89"/>
        <end position="98"/>
    </location>
</feature>
<dbReference type="CDD" id="cd20353">
    <property type="entry name" value="Rcat_RBR_RNF216"/>
    <property type="match status" value="1"/>
</dbReference>
<dbReference type="InterPro" id="IPR047545">
    <property type="entry name" value="BRcat_RBR_RNF216"/>
</dbReference>
<evidence type="ECO:0000256" key="6">
    <source>
        <dbReference type="ARBA" id="ARBA00022786"/>
    </source>
</evidence>
<dbReference type="SUPFAM" id="SSF57850">
    <property type="entry name" value="RING/U-box"/>
    <property type="match status" value="1"/>
</dbReference>
<dbReference type="InterPro" id="IPR047544">
    <property type="entry name" value="RING-HC_RBR_RNF216"/>
</dbReference>
<dbReference type="PROSITE" id="PS51873">
    <property type="entry name" value="TRIAD"/>
    <property type="match status" value="1"/>
</dbReference>
<dbReference type="PANTHER" id="PTHR22770:SF47">
    <property type="entry name" value="E3 UBIQUITIN-PROTEIN LIGASE RNF216"/>
    <property type="match status" value="1"/>
</dbReference>
<proteinExistence type="predicted"/>
<dbReference type="VEuPathDB" id="FungiDB:PV07_00838"/>
<dbReference type="Proteomes" id="UP000054466">
    <property type="component" value="Unassembled WGS sequence"/>
</dbReference>
<dbReference type="GO" id="GO:0016740">
    <property type="term" value="F:transferase activity"/>
    <property type="evidence" value="ECO:0007669"/>
    <property type="project" value="UniProtKB-KW"/>
</dbReference>
<feature type="region of interest" description="Disordered" evidence="8">
    <location>
        <begin position="935"/>
        <end position="961"/>
    </location>
</feature>
<feature type="region of interest" description="Disordered" evidence="8">
    <location>
        <begin position="883"/>
        <end position="914"/>
    </location>
</feature>
<dbReference type="InterPro" id="IPR044066">
    <property type="entry name" value="TRIAD_supradom"/>
</dbReference>
<keyword evidence="4" id="KW-0677">Repeat</keyword>
<evidence type="ECO:0000256" key="5">
    <source>
        <dbReference type="ARBA" id="ARBA00022771"/>
    </source>
</evidence>
<dbReference type="OrthoDB" id="10009520at2759"/>
<reference evidence="10 11" key="1">
    <citation type="submission" date="2015-01" db="EMBL/GenBank/DDBJ databases">
        <title>The Genome Sequence of Cladophialophora immunda CBS83496.</title>
        <authorList>
            <consortium name="The Broad Institute Genomics Platform"/>
            <person name="Cuomo C."/>
            <person name="de Hoog S."/>
            <person name="Gorbushina A."/>
            <person name="Stielow B."/>
            <person name="Teixiera M."/>
            <person name="Abouelleil A."/>
            <person name="Chapman S.B."/>
            <person name="Priest M."/>
            <person name="Young S.K."/>
            <person name="Wortman J."/>
            <person name="Nusbaum C."/>
            <person name="Birren B."/>
        </authorList>
    </citation>
    <scope>NUCLEOTIDE SEQUENCE [LARGE SCALE GENOMIC DNA]</scope>
    <source>
        <strain evidence="10 11">CBS 83496</strain>
    </source>
</reference>
<evidence type="ECO:0000256" key="3">
    <source>
        <dbReference type="ARBA" id="ARBA00022723"/>
    </source>
</evidence>
<feature type="compositionally biased region" description="Low complexity" evidence="8">
    <location>
        <begin position="895"/>
        <end position="910"/>
    </location>
</feature>
<dbReference type="Pfam" id="PF26200">
    <property type="entry name" value="Rcat_RNF216"/>
    <property type="match status" value="1"/>
</dbReference>
<dbReference type="RefSeq" id="XP_016254252.1">
    <property type="nucleotide sequence ID" value="XM_016387324.1"/>
</dbReference>
<sequence length="1072" mass="119243">MGGPGSPRPHESPVNMSYQPMTPRLADIPTDRHDLARSVTYRSPTRLSGMVTRKKDIIIEVSDDESDNDPPPQQSPSQQSLRRRPLSTALPSISSSDADVSDTEFELDARLARPTRTLKRTWTPSSSSAGSPQIAPGDRGKRRANPPSSCALGDMYGKEASPGLQPQHHRFSRDGAVPEQAFTGSSLNNITQRYTESGKKKTKKKKKATQQPPYYVDGRLDVKMYRGPGYERFPVVLGTVEGHQELCDRWDAEKLLKLERKATKLRQAIRTPYVIHDSDSESSDDEAEGDGKTAFEKKCLASVIDVFPDIERAYVEKKIQDAPPQPQYFNQGDLQIVDITVPPIVEQIIMEILEMQSYPKQRPTNRMAPAKGAAEDGTGVTITWNRDLPKDQMYTKDAIILLAKNFVNVPSHYIAKVVEEKKSIFDSYVTILGQEDQYYSLQPRPYKRYIKPRTELEKKYMLSAGDRRIPAEYANRVNELQAAKQFFVREGIKEAAKKAKEEAEALNLAEHIKTGAIMECQCCFDTETPLNRIVSCMADVPHFFCFTCVEGLADNQVGMLKYEMRCMDAGGCTAELSHEDIGRAVPITTFDRLELNKQQAEIMAANIEGLEQCSCCEYRAICLDVVQEPIFYCQNPECARATCRRCRKDSHAPKSCEESNRDKTLSARHLVEEARSEAIIRTCPKCKAKILKDFGCNKMRCTRCSCLMCYICHTDITHLGNNAYSHFGGKCVLYDEQGINRHESEANEAEKGAITKAKAMDAELDERQLRIDTDKPKQRPSALLNHPAAEVFLRDLNNRAARLDNRQARLRELQVRVNRLQAFRRDPELEDILAGIHRLEGARGHEGGPPPNSEEYMQQLLDLHRRAQLNLAQHQLDLHEQLQHQRHLDGQLQQPAPAAPRTAAHNQYPAAPNPAVNPPILFPFTHYRPAPAAAAFSDLGRPGDNAPNGTNQGRPFGNFDFNSPGVRVAMLDPIPSNTLTGVGRGTPRRHPATQPPGPHGLYLEVPGSGASSARREPNHIYGPAGAALPAQGLQTQTLPIPAALAAHNTPLGIARSGAGSEAGSGAPDFRRR</sequence>
<feature type="region of interest" description="Disordered" evidence="8">
    <location>
        <begin position="193"/>
        <end position="212"/>
    </location>
</feature>
<organism evidence="10 11">
    <name type="scientific">Cladophialophora immunda</name>
    <dbReference type="NCBI Taxonomy" id="569365"/>
    <lineage>
        <taxon>Eukaryota</taxon>
        <taxon>Fungi</taxon>
        <taxon>Dikarya</taxon>
        <taxon>Ascomycota</taxon>
        <taxon>Pezizomycotina</taxon>
        <taxon>Eurotiomycetes</taxon>
        <taxon>Chaetothyriomycetidae</taxon>
        <taxon>Chaetothyriales</taxon>
        <taxon>Herpotrichiellaceae</taxon>
        <taxon>Cladophialophora</taxon>
    </lineage>
</organism>